<evidence type="ECO:0000313" key="1">
    <source>
        <dbReference type="EMBL" id="RDJ01009.1"/>
    </source>
</evidence>
<gene>
    <name evidence="1" type="ORF">B5K06_34275</name>
</gene>
<comment type="caution">
    <text evidence="1">The sequence shown here is derived from an EMBL/GenBank/DDBJ whole genome shotgun (WGS) entry which is preliminary data.</text>
</comment>
<organism evidence="1 2">
    <name type="scientific">Rhizobium grahamii</name>
    <dbReference type="NCBI Taxonomy" id="1120045"/>
    <lineage>
        <taxon>Bacteria</taxon>
        <taxon>Pseudomonadati</taxon>
        <taxon>Pseudomonadota</taxon>
        <taxon>Alphaproteobacteria</taxon>
        <taxon>Hyphomicrobiales</taxon>
        <taxon>Rhizobiaceae</taxon>
        <taxon>Rhizobium/Agrobacterium group</taxon>
        <taxon>Rhizobium</taxon>
    </lineage>
</organism>
<dbReference type="EMBL" id="NAAC01000052">
    <property type="protein sequence ID" value="RDJ01009.1"/>
    <property type="molecule type" value="Genomic_DNA"/>
</dbReference>
<sequence length="51" mass="5388">MAAQGAGQAAFDAQIAQLTAVSLEATQRSVTLRTVTTNLQSIKKVADERVQ</sequence>
<reference evidence="1 2" key="1">
    <citation type="submission" date="2017-03" db="EMBL/GenBank/DDBJ databases">
        <title>Genome analysis of Rhizobial strains effectives or ineffectives for nitrogen fixation isolated from bean seeds.</title>
        <authorList>
            <person name="Peralta H."/>
            <person name="Aguilar-Vera A."/>
            <person name="Mora Y."/>
            <person name="Vargas-Lagunas C."/>
            <person name="Girard L."/>
            <person name="Mora J."/>
        </authorList>
    </citation>
    <scope>NUCLEOTIDE SEQUENCE [LARGE SCALE GENOMIC DNA]</scope>
    <source>
        <strain evidence="1 2">CCGM3</strain>
    </source>
</reference>
<protein>
    <submittedName>
        <fullName evidence="1">Nodulation protein NopA</fullName>
    </submittedName>
</protein>
<evidence type="ECO:0000313" key="2">
    <source>
        <dbReference type="Proteomes" id="UP000254939"/>
    </source>
</evidence>
<name>A0A370KF56_9HYPH</name>
<proteinExistence type="predicted"/>
<accession>A0A370KF56</accession>
<dbReference type="Proteomes" id="UP000254939">
    <property type="component" value="Unassembled WGS sequence"/>
</dbReference>
<dbReference type="AlphaFoldDB" id="A0A370KF56"/>